<sequence length="110" mass="12996">MDYMVSLEMAFNVKPLQSLKIHLSACQMAIWCNGITPRLLVFRGDVAEYNVHELWKYITLLPLNRFIVSIMGIIWHFRQRGFAKSGVIFLLRHLFEEDRWLEFVLVLIIA</sequence>
<keyword evidence="2" id="KW-1185">Reference proteome</keyword>
<comment type="caution">
    <text evidence="1">The sequence shown here is derived from an EMBL/GenBank/DDBJ whole genome shotgun (WGS) entry which is preliminary data.</text>
</comment>
<dbReference type="EMBL" id="BPLR01015228">
    <property type="protein sequence ID" value="GIY74522.1"/>
    <property type="molecule type" value="Genomic_DNA"/>
</dbReference>
<evidence type="ECO:0000313" key="2">
    <source>
        <dbReference type="Proteomes" id="UP001054945"/>
    </source>
</evidence>
<dbReference type="Proteomes" id="UP001054945">
    <property type="component" value="Unassembled WGS sequence"/>
</dbReference>
<evidence type="ECO:0000313" key="1">
    <source>
        <dbReference type="EMBL" id="GIY74522.1"/>
    </source>
</evidence>
<organism evidence="1 2">
    <name type="scientific">Caerostris extrusa</name>
    <name type="common">Bark spider</name>
    <name type="synonym">Caerostris bankana</name>
    <dbReference type="NCBI Taxonomy" id="172846"/>
    <lineage>
        <taxon>Eukaryota</taxon>
        <taxon>Metazoa</taxon>
        <taxon>Ecdysozoa</taxon>
        <taxon>Arthropoda</taxon>
        <taxon>Chelicerata</taxon>
        <taxon>Arachnida</taxon>
        <taxon>Araneae</taxon>
        <taxon>Araneomorphae</taxon>
        <taxon>Entelegynae</taxon>
        <taxon>Araneoidea</taxon>
        <taxon>Araneidae</taxon>
        <taxon>Caerostris</taxon>
    </lineage>
</organism>
<name>A0AAV4VVX7_CAEEX</name>
<protein>
    <submittedName>
        <fullName evidence="1">Uncharacterized protein</fullName>
    </submittedName>
</protein>
<dbReference type="AlphaFoldDB" id="A0AAV4VVX7"/>
<reference evidence="1 2" key="1">
    <citation type="submission" date="2021-06" db="EMBL/GenBank/DDBJ databases">
        <title>Caerostris extrusa draft genome.</title>
        <authorList>
            <person name="Kono N."/>
            <person name="Arakawa K."/>
        </authorList>
    </citation>
    <scope>NUCLEOTIDE SEQUENCE [LARGE SCALE GENOMIC DNA]</scope>
</reference>
<proteinExistence type="predicted"/>
<accession>A0AAV4VVX7</accession>
<gene>
    <name evidence="1" type="ORF">CEXT_115321</name>
</gene>